<dbReference type="Proteomes" id="UP001500902">
    <property type="component" value="Unassembled WGS sequence"/>
</dbReference>
<evidence type="ECO:0000313" key="3">
    <source>
        <dbReference type="EMBL" id="GAA3693340.1"/>
    </source>
</evidence>
<dbReference type="PROSITE" id="PS51257">
    <property type="entry name" value="PROKAR_LIPOPROTEIN"/>
    <property type="match status" value="1"/>
</dbReference>
<organism evidence="3 4">
    <name type="scientific">Nonomuraea antimicrobica</name>
    <dbReference type="NCBI Taxonomy" id="561173"/>
    <lineage>
        <taxon>Bacteria</taxon>
        <taxon>Bacillati</taxon>
        <taxon>Actinomycetota</taxon>
        <taxon>Actinomycetes</taxon>
        <taxon>Streptosporangiales</taxon>
        <taxon>Streptosporangiaceae</taxon>
        <taxon>Nonomuraea</taxon>
    </lineage>
</organism>
<evidence type="ECO:0000256" key="1">
    <source>
        <dbReference type="SAM" id="MobiDB-lite"/>
    </source>
</evidence>
<keyword evidence="4" id="KW-1185">Reference proteome</keyword>
<proteinExistence type="predicted"/>
<keyword evidence="2" id="KW-0732">Signal</keyword>
<dbReference type="EMBL" id="BAAAZP010000138">
    <property type="protein sequence ID" value="GAA3693340.1"/>
    <property type="molecule type" value="Genomic_DNA"/>
</dbReference>
<gene>
    <name evidence="3" type="ORF">GCM10022224_068580</name>
</gene>
<accession>A0ABP7CN05</accession>
<reference evidence="4" key="1">
    <citation type="journal article" date="2019" name="Int. J. Syst. Evol. Microbiol.">
        <title>The Global Catalogue of Microorganisms (GCM) 10K type strain sequencing project: providing services to taxonomists for standard genome sequencing and annotation.</title>
        <authorList>
            <consortium name="The Broad Institute Genomics Platform"/>
            <consortium name="The Broad Institute Genome Sequencing Center for Infectious Disease"/>
            <person name="Wu L."/>
            <person name="Ma J."/>
        </authorList>
    </citation>
    <scope>NUCLEOTIDE SEQUENCE [LARGE SCALE GENOMIC DNA]</scope>
    <source>
        <strain evidence="4">JCM 16904</strain>
    </source>
</reference>
<evidence type="ECO:0000256" key="2">
    <source>
        <dbReference type="SAM" id="SignalP"/>
    </source>
</evidence>
<comment type="caution">
    <text evidence="3">The sequence shown here is derived from an EMBL/GenBank/DDBJ whole genome shotgun (WGS) entry which is preliminary data.</text>
</comment>
<name>A0ABP7CN05_9ACTN</name>
<evidence type="ECO:0008006" key="5">
    <source>
        <dbReference type="Google" id="ProtNLM"/>
    </source>
</evidence>
<sequence length="147" mass="15717">MRTRKSAASAAVAGTTALVACLMGTSPAHADPPPPEKSIIMSDTPPPGEVAPLSPSCGGVTNPCGIAYNRTGSTLQLSRDASSHFYCGAKGPYRDLPNGRNSNAYGSPHWPDVDCVRSRSHWIVTNGRVYPPGEWIRIWTSKWFYGA</sequence>
<feature type="region of interest" description="Disordered" evidence="1">
    <location>
        <begin position="26"/>
        <end position="52"/>
    </location>
</feature>
<feature type="chain" id="PRO_5047319729" description="Peptidase inhibitor family I36" evidence="2">
    <location>
        <begin position="31"/>
        <end position="147"/>
    </location>
</feature>
<protein>
    <recommendedName>
        <fullName evidence="5">Peptidase inhibitor family I36</fullName>
    </recommendedName>
</protein>
<evidence type="ECO:0000313" key="4">
    <source>
        <dbReference type="Proteomes" id="UP001500902"/>
    </source>
</evidence>
<feature type="signal peptide" evidence="2">
    <location>
        <begin position="1"/>
        <end position="30"/>
    </location>
</feature>